<evidence type="ECO:0000313" key="1">
    <source>
        <dbReference type="EMBL" id="ETO15426.1"/>
    </source>
</evidence>
<dbReference type="SMART" id="SM00320">
    <property type="entry name" value="WD40"/>
    <property type="match status" value="1"/>
</dbReference>
<dbReference type="Proteomes" id="UP000023152">
    <property type="component" value="Unassembled WGS sequence"/>
</dbReference>
<keyword evidence="2" id="KW-1185">Reference proteome</keyword>
<gene>
    <name evidence="1" type="ORF">RFI_21938</name>
</gene>
<dbReference type="InterPro" id="IPR001680">
    <property type="entry name" value="WD40_rpt"/>
</dbReference>
<proteinExistence type="predicted"/>
<dbReference type="Gene3D" id="2.130.10.10">
    <property type="entry name" value="YVTN repeat-like/Quinoprotein amine dehydrogenase"/>
    <property type="match status" value="1"/>
</dbReference>
<keyword evidence="1" id="KW-0418">Kinase</keyword>
<keyword evidence="1" id="KW-0808">Transferase</keyword>
<name>X6MP57_RETFI</name>
<dbReference type="GO" id="GO:0004674">
    <property type="term" value="F:protein serine/threonine kinase activity"/>
    <property type="evidence" value="ECO:0007669"/>
    <property type="project" value="UniProtKB-KW"/>
</dbReference>
<organism evidence="1 2">
    <name type="scientific">Reticulomyxa filosa</name>
    <dbReference type="NCBI Taxonomy" id="46433"/>
    <lineage>
        <taxon>Eukaryota</taxon>
        <taxon>Sar</taxon>
        <taxon>Rhizaria</taxon>
        <taxon>Retaria</taxon>
        <taxon>Foraminifera</taxon>
        <taxon>Monothalamids</taxon>
        <taxon>Reticulomyxidae</taxon>
        <taxon>Reticulomyxa</taxon>
    </lineage>
</organism>
<dbReference type="AlphaFoldDB" id="X6MP57"/>
<protein>
    <submittedName>
        <fullName evidence="1">Serine/threonine protein kinase</fullName>
    </submittedName>
</protein>
<dbReference type="InterPro" id="IPR036322">
    <property type="entry name" value="WD40_repeat_dom_sf"/>
</dbReference>
<accession>X6MP57</accession>
<sequence length="110" mass="13177">FLKCKSKYSNVYLTYLSTVLMFETFHSSSKLINTFTEHTNIVCSIDYLTFDYFQFICSGSNDNTVCVCDVDNNKQIQSFNRHSNSVYCVKFSSYHYHNHRFWYFKHNKQL</sequence>
<keyword evidence="1" id="KW-0723">Serine/threonine-protein kinase</keyword>
<dbReference type="SUPFAM" id="SSF50978">
    <property type="entry name" value="WD40 repeat-like"/>
    <property type="match status" value="1"/>
</dbReference>
<evidence type="ECO:0000313" key="2">
    <source>
        <dbReference type="Proteomes" id="UP000023152"/>
    </source>
</evidence>
<dbReference type="InterPro" id="IPR015943">
    <property type="entry name" value="WD40/YVTN_repeat-like_dom_sf"/>
</dbReference>
<dbReference type="EMBL" id="ASPP01019146">
    <property type="protein sequence ID" value="ETO15426.1"/>
    <property type="molecule type" value="Genomic_DNA"/>
</dbReference>
<reference evidence="1 2" key="1">
    <citation type="journal article" date="2013" name="Curr. Biol.">
        <title>The Genome of the Foraminiferan Reticulomyxa filosa.</title>
        <authorList>
            <person name="Glockner G."/>
            <person name="Hulsmann N."/>
            <person name="Schleicher M."/>
            <person name="Noegel A.A."/>
            <person name="Eichinger L."/>
            <person name="Gallinger C."/>
            <person name="Pawlowski J."/>
            <person name="Sierra R."/>
            <person name="Euteneuer U."/>
            <person name="Pillet L."/>
            <person name="Moustafa A."/>
            <person name="Platzer M."/>
            <person name="Groth M."/>
            <person name="Szafranski K."/>
            <person name="Schliwa M."/>
        </authorList>
    </citation>
    <scope>NUCLEOTIDE SEQUENCE [LARGE SCALE GENOMIC DNA]</scope>
</reference>
<dbReference type="Pfam" id="PF00400">
    <property type="entry name" value="WD40"/>
    <property type="match status" value="2"/>
</dbReference>
<feature type="non-terminal residue" evidence="1">
    <location>
        <position position="1"/>
    </location>
</feature>
<comment type="caution">
    <text evidence="1">The sequence shown here is derived from an EMBL/GenBank/DDBJ whole genome shotgun (WGS) entry which is preliminary data.</text>
</comment>